<comment type="caution">
    <text evidence="1">The sequence shown here is derived from an EMBL/GenBank/DDBJ whole genome shotgun (WGS) entry which is preliminary data.</text>
</comment>
<gene>
    <name evidence="1" type="ORF">ACFP81_11040</name>
</gene>
<name>A0ABW1YEC4_9DEIO</name>
<evidence type="ECO:0000313" key="1">
    <source>
        <dbReference type="EMBL" id="MFC6592476.1"/>
    </source>
</evidence>
<sequence length="159" mass="16890">MTGPDTGPAIQRAVTLRDLGRPAEALKLVRGALAQQPQDYQAQFLNARLLLDLGRTAEALRAAQTAAGFFPSDAALLALLARVQRESGAHRKAEQTARQVLALEPDHLAARLELGLALFEQANGGSAAGRAGLLPQVHSVADDLLREALTCRWAIPCTP</sequence>
<dbReference type="EMBL" id="JBHSWD010000001">
    <property type="protein sequence ID" value="MFC6592476.1"/>
    <property type="molecule type" value="Genomic_DNA"/>
</dbReference>
<organism evidence="1 2">
    <name type="scientific">Deinococcus lacus</name>
    <dbReference type="NCBI Taxonomy" id="392561"/>
    <lineage>
        <taxon>Bacteria</taxon>
        <taxon>Thermotogati</taxon>
        <taxon>Deinococcota</taxon>
        <taxon>Deinococci</taxon>
        <taxon>Deinococcales</taxon>
        <taxon>Deinococcaceae</taxon>
        <taxon>Deinococcus</taxon>
    </lineage>
</organism>
<proteinExistence type="predicted"/>
<accession>A0ABW1YEC4</accession>
<dbReference type="InterPro" id="IPR011990">
    <property type="entry name" value="TPR-like_helical_dom_sf"/>
</dbReference>
<evidence type="ECO:0000313" key="2">
    <source>
        <dbReference type="Proteomes" id="UP001596297"/>
    </source>
</evidence>
<protein>
    <submittedName>
        <fullName evidence="1">Tetratricopeptide repeat protein</fullName>
    </submittedName>
</protein>
<keyword evidence="2" id="KW-1185">Reference proteome</keyword>
<dbReference type="Proteomes" id="UP001596297">
    <property type="component" value="Unassembled WGS sequence"/>
</dbReference>
<dbReference type="RefSeq" id="WP_380083504.1">
    <property type="nucleotide sequence ID" value="NZ_JBHSWD010000001.1"/>
</dbReference>
<dbReference type="SMART" id="SM00028">
    <property type="entry name" value="TPR"/>
    <property type="match status" value="3"/>
</dbReference>
<dbReference type="Pfam" id="PF14559">
    <property type="entry name" value="TPR_19"/>
    <property type="match status" value="1"/>
</dbReference>
<dbReference type="SUPFAM" id="SSF48452">
    <property type="entry name" value="TPR-like"/>
    <property type="match status" value="1"/>
</dbReference>
<dbReference type="InterPro" id="IPR019734">
    <property type="entry name" value="TPR_rpt"/>
</dbReference>
<reference evidence="2" key="1">
    <citation type="journal article" date="2019" name="Int. J. Syst. Evol. Microbiol.">
        <title>The Global Catalogue of Microorganisms (GCM) 10K type strain sequencing project: providing services to taxonomists for standard genome sequencing and annotation.</title>
        <authorList>
            <consortium name="The Broad Institute Genomics Platform"/>
            <consortium name="The Broad Institute Genome Sequencing Center for Infectious Disease"/>
            <person name="Wu L."/>
            <person name="Ma J."/>
        </authorList>
    </citation>
    <scope>NUCLEOTIDE SEQUENCE [LARGE SCALE GENOMIC DNA]</scope>
    <source>
        <strain evidence="2">CGMCC 1.15772</strain>
    </source>
</reference>
<dbReference type="Gene3D" id="1.25.40.10">
    <property type="entry name" value="Tetratricopeptide repeat domain"/>
    <property type="match status" value="1"/>
</dbReference>